<dbReference type="RefSeq" id="WP_194139561.1">
    <property type="nucleotide sequence ID" value="NZ_PRDM01000003.1"/>
</dbReference>
<dbReference type="Proteomes" id="UP000640614">
    <property type="component" value="Unassembled WGS sequence"/>
</dbReference>
<dbReference type="SMART" id="SM00897">
    <property type="entry name" value="FIST"/>
    <property type="match status" value="1"/>
</dbReference>
<dbReference type="InterPro" id="IPR013702">
    <property type="entry name" value="FIST_domain_N"/>
</dbReference>
<keyword evidence="4" id="KW-1185">Reference proteome</keyword>
<accession>A0ABR9TMA3</accession>
<evidence type="ECO:0000313" key="4">
    <source>
        <dbReference type="Proteomes" id="UP000640614"/>
    </source>
</evidence>
<feature type="domain" description="FIST" evidence="1">
    <location>
        <begin position="26"/>
        <end position="219"/>
    </location>
</feature>
<dbReference type="Pfam" id="PF10442">
    <property type="entry name" value="FIST_C"/>
    <property type="match status" value="1"/>
</dbReference>
<dbReference type="SMART" id="SM01204">
    <property type="entry name" value="FIST_C"/>
    <property type="match status" value="1"/>
</dbReference>
<evidence type="ECO:0000313" key="3">
    <source>
        <dbReference type="EMBL" id="MBE8726381.1"/>
    </source>
</evidence>
<dbReference type="EMBL" id="PRDM01000003">
    <property type="protein sequence ID" value="MBE8726381.1"/>
    <property type="molecule type" value="Genomic_DNA"/>
</dbReference>
<evidence type="ECO:0000259" key="1">
    <source>
        <dbReference type="SMART" id="SM00897"/>
    </source>
</evidence>
<reference evidence="3 4" key="1">
    <citation type="submission" date="2018-07" db="EMBL/GenBank/DDBJ databases">
        <title>Genome assembly of strain KB82.</title>
        <authorList>
            <person name="Kukolya J."/>
            <person name="Horvath B."/>
            <person name="Nagy I."/>
            <person name="Toth A."/>
        </authorList>
    </citation>
    <scope>NUCLEOTIDE SEQUENCE [LARGE SCALE GENOMIC DNA]</scope>
    <source>
        <strain evidence="3 4">Kb82</strain>
    </source>
</reference>
<keyword evidence="3" id="KW-0418">Kinase</keyword>
<gene>
    <name evidence="3" type="ORF">C4F50_15745</name>
</gene>
<feature type="domain" description="FIST C-domain" evidence="2">
    <location>
        <begin position="220"/>
        <end position="358"/>
    </location>
</feature>
<dbReference type="GO" id="GO:0016301">
    <property type="term" value="F:kinase activity"/>
    <property type="evidence" value="ECO:0007669"/>
    <property type="project" value="UniProtKB-KW"/>
</dbReference>
<dbReference type="Pfam" id="PF08495">
    <property type="entry name" value="FIST"/>
    <property type="match status" value="1"/>
</dbReference>
<evidence type="ECO:0000259" key="2">
    <source>
        <dbReference type="SMART" id="SM01204"/>
    </source>
</evidence>
<name>A0ABR9TMA3_9FLAO</name>
<dbReference type="InterPro" id="IPR019494">
    <property type="entry name" value="FIST_C"/>
</dbReference>
<dbReference type="PANTHER" id="PTHR40252">
    <property type="entry name" value="BLR0328 PROTEIN"/>
    <property type="match status" value="1"/>
</dbReference>
<comment type="caution">
    <text evidence="3">The sequence shown here is derived from an EMBL/GenBank/DDBJ whole genome shotgun (WGS) entry which is preliminary data.</text>
</comment>
<organism evidence="3 4">
    <name type="scientific">Flavobacterium hungaricum</name>
    <dbReference type="NCBI Taxonomy" id="2082725"/>
    <lineage>
        <taxon>Bacteria</taxon>
        <taxon>Pseudomonadati</taxon>
        <taxon>Bacteroidota</taxon>
        <taxon>Flavobacteriia</taxon>
        <taxon>Flavobacteriales</taxon>
        <taxon>Flavobacteriaceae</taxon>
        <taxon>Flavobacterium</taxon>
    </lineage>
</organism>
<sequence length="380" mass="41684">MKTATVLFENNSFIRELNDDNLDFNDLDLVLGFGSRDLLSDEKVFKELKNKFPASQLIFCSSAGEIYENEVLDNTISLTAIKFSSTVIKTYEVDIDAYENSFQAGSSLVEKFDQDNLKLVLILSDGGKVNGSELVNGMNAVKNEEVLIVGGLAGDAARFEKTVVGLNEIPQQGKIVAVGFYGQKIVVSHGSLGGWETFGLERIVTKSENNVLYEIDGKNVLDLYKIYLGKYAEELPGSALLFPLSIKIDGIDEPIVRTILSIDEVNQTMTFAGDVPKGSKVRFMKANFDRLIDAASQAASSCLELKSFSPKLALLISCVGRKLILGSRIDEEVEAVSEIFGDKTIISGFYSYGEISPLKPFGECILHNQTMTITCINEID</sequence>
<dbReference type="PANTHER" id="PTHR40252:SF2">
    <property type="entry name" value="BLR0328 PROTEIN"/>
    <property type="match status" value="1"/>
</dbReference>
<protein>
    <submittedName>
        <fullName evidence="3">Histidine kinase</fullName>
    </submittedName>
</protein>
<keyword evidence="3" id="KW-0808">Transferase</keyword>
<proteinExistence type="predicted"/>